<organism evidence="1 2">
    <name type="scientific">Tanacetum coccineum</name>
    <dbReference type="NCBI Taxonomy" id="301880"/>
    <lineage>
        <taxon>Eukaryota</taxon>
        <taxon>Viridiplantae</taxon>
        <taxon>Streptophyta</taxon>
        <taxon>Embryophyta</taxon>
        <taxon>Tracheophyta</taxon>
        <taxon>Spermatophyta</taxon>
        <taxon>Magnoliopsida</taxon>
        <taxon>eudicotyledons</taxon>
        <taxon>Gunneridae</taxon>
        <taxon>Pentapetalae</taxon>
        <taxon>asterids</taxon>
        <taxon>campanulids</taxon>
        <taxon>Asterales</taxon>
        <taxon>Asteraceae</taxon>
        <taxon>Asteroideae</taxon>
        <taxon>Anthemideae</taxon>
        <taxon>Anthemidinae</taxon>
        <taxon>Tanacetum</taxon>
    </lineage>
</organism>
<accession>A0ABQ5BTX4</accession>
<reference evidence="1" key="1">
    <citation type="journal article" date="2022" name="Int. J. Mol. Sci.">
        <title>Draft Genome of Tanacetum Coccineum: Genomic Comparison of Closely Related Tanacetum-Family Plants.</title>
        <authorList>
            <person name="Yamashiro T."/>
            <person name="Shiraishi A."/>
            <person name="Nakayama K."/>
            <person name="Satake H."/>
        </authorList>
    </citation>
    <scope>NUCLEOTIDE SEQUENCE</scope>
</reference>
<gene>
    <name evidence="1" type="ORF">Tco_0877021</name>
</gene>
<keyword evidence="2" id="KW-1185">Reference proteome</keyword>
<protein>
    <submittedName>
        <fullName evidence="1">Uncharacterized protein</fullName>
    </submittedName>
</protein>
<name>A0ABQ5BTX4_9ASTR</name>
<sequence>MEPDIENITLDEYLEYKAKKERQLRRNVRSKRSTIKYERVDFDSFYRDKSRDFDYPHCHEEVEIKSDEVDINSMTIAEYELYIANFEDVFGDLFEMGAENLRGTKQKEARWKIVMKVVRQEEPDKEIPTQVPIVNDDLI</sequence>
<comment type="caution">
    <text evidence="1">The sequence shown here is derived from an EMBL/GenBank/DDBJ whole genome shotgun (WGS) entry which is preliminary data.</text>
</comment>
<dbReference type="Proteomes" id="UP001151760">
    <property type="component" value="Unassembled WGS sequence"/>
</dbReference>
<evidence type="ECO:0000313" key="1">
    <source>
        <dbReference type="EMBL" id="GJT18315.1"/>
    </source>
</evidence>
<dbReference type="EMBL" id="BQNB010013628">
    <property type="protein sequence ID" value="GJT18315.1"/>
    <property type="molecule type" value="Genomic_DNA"/>
</dbReference>
<proteinExistence type="predicted"/>
<evidence type="ECO:0000313" key="2">
    <source>
        <dbReference type="Proteomes" id="UP001151760"/>
    </source>
</evidence>
<reference evidence="1" key="2">
    <citation type="submission" date="2022-01" db="EMBL/GenBank/DDBJ databases">
        <authorList>
            <person name="Yamashiro T."/>
            <person name="Shiraishi A."/>
            <person name="Satake H."/>
            <person name="Nakayama K."/>
        </authorList>
    </citation>
    <scope>NUCLEOTIDE SEQUENCE</scope>
</reference>